<accession>J1ASC4</accession>
<dbReference type="HOGENOM" id="CLU_041111_0_2_2"/>
<dbReference type="OrthoDB" id="108478at2157"/>
<proteinExistence type="predicted"/>
<reference evidence="3 4" key="1">
    <citation type="submission" date="2011-08" db="EMBL/GenBank/DDBJ databases">
        <title>The complete genome of Methanofollis liminatans DSM 4140.</title>
        <authorList>
            <consortium name="US DOE Joint Genome Institute (JGI-PGF)"/>
            <person name="Lucas S."/>
            <person name="Han J."/>
            <person name="Lapidus A."/>
            <person name="Bruce D."/>
            <person name="Goodwin L."/>
            <person name="Pitluck S."/>
            <person name="Peters L."/>
            <person name="Kyrpides N."/>
            <person name="Mavromatis K."/>
            <person name="Ivanova N."/>
            <person name="Mikhailova N."/>
            <person name="Lu M."/>
            <person name="Detter J.C."/>
            <person name="Tapia R."/>
            <person name="Han C."/>
            <person name="Land M."/>
            <person name="Hauser L."/>
            <person name="Markowitz V."/>
            <person name="Cheng J.-F."/>
            <person name="Hugenholtz P."/>
            <person name="Woyke T."/>
            <person name="Wu D."/>
            <person name="Spring S."/>
            <person name="Schuler E."/>
            <person name="Brambilla E."/>
            <person name="Klenk H.-P."/>
            <person name="Eisen J.A."/>
        </authorList>
    </citation>
    <scope>NUCLEOTIDE SEQUENCE [LARGE SCALE GENOMIC DNA]</scope>
    <source>
        <strain evidence="3 4">DSM 4140</strain>
    </source>
</reference>
<dbReference type="STRING" id="28892.Metli_2001"/>
<evidence type="ECO:0000313" key="3">
    <source>
        <dbReference type="EMBL" id="EJG07943.1"/>
    </source>
</evidence>
<gene>
    <name evidence="3" type="ORF">Metli_2001</name>
</gene>
<dbReference type="InterPro" id="IPR041459">
    <property type="entry name" value="MPTase-PolyVal"/>
</dbReference>
<dbReference type="EMBL" id="CM001555">
    <property type="protein sequence ID" value="EJG07943.1"/>
    <property type="molecule type" value="Genomic_DNA"/>
</dbReference>
<organism evidence="3 4">
    <name type="scientific">Methanofollis liminatans DSM 4140</name>
    <dbReference type="NCBI Taxonomy" id="28892"/>
    <lineage>
        <taxon>Archaea</taxon>
        <taxon>Methanobacteriati</taxon>
        <taxon>Methanobacteriota</taxon>
        <taxon>Stenosarchaea group</taxon>
        <taxon>Methanomicrobia</taxon>
        <taxon>Methanomicrobiales</taxon>
        <taxon>Methanomicrobiaceae</taxon>
        <taxon>Methanofollis</taxon>
    </lineage>
</organism>
<dbReference type="Proteomes" id="UP000005095">
    <property type="component" value="Chromosome"/>
</dbReference>
<dbReference type="AlphaFoldDB" id="J1ASC4"/>
<protein>
    <recommendedName>
        <fullName evidence="5">DUF1738 domain-containing protein</fullName>
    </recommendedName>
</protein>
<dbReference type="GO" id="GO:0003697">
    <property type="term" value="F:single-stranded DNA binding"/>
    <property type="evidence" value="ECO:0007669"/>
    <property type="project" value="InterPro"/>
</dbReference>
<feature type="domain" description="N-terminal" evidence="1">
    <location>
        <begin position="3"/>
        <end position="114"/>
    </location>
</feature>
<evidence type="ECO:0000313" key="4">
    <source>
        <dbReference type="Proteomes" id="UP000005095"/>
    </source>
</evidence>
<dbReference type="InterPro" id="IPR013610">
    <property type="entry name" value="ArdC_N"/>
</dbReference>
<dbReference type="InterPro" id="IPR017113">
    <property type="entry name" value="Antirestriction_ArdC"/>
</dbReference>
<evidence type="ECO:0008006" key="5">
    <source>
        <dbReference type="Google" id="ProtNLM"/>
    </source>
</evidence>
<sequence>MASVYEQVRERILSSLASGTVPWRQTWQGMTPCNVLTGRPYRGINRILLAGSPWWGTYNQVRQMGGYVRRGERAAGMVVFWSMEECRREVNDQGDEVLVRGLRDRPLVRCYKVFHIGQCEGVTVPEGREVRPIASCEGILRQNEPRVLPGEPAYAPGRDVILMPPAGRFTSAEAYYATLFHELTHWSGAAHRLNREGITEAVRFGSERYSREELTAEMGAAFLCAMCGIDTPPLQENTAAYIAGWLGHIRKGSAADVVRAATDAQRAADFLTGGFVPASSSSTLALCSP</sequence>
<dbReference type="PATRIC" id="fig|28892.9.peg.2169"/>
<dbReference type="Pfam" id="PF18818">
    <property type="entry name" value="MPTase-PolyVal"/>
    <property type="match status" value="1"/>
</dbReference>
<dbReference type="PIRSF" id="PIRSF037112">
    <property type="entry name" value="Antirestriction_ArdC"/>
    <property type="match status" value="1"/>
</dbReference>
<keyword evidence="4" id="KW-1185">Reference proteome</keyword>
<evidence type="ECO:0000259" key="1">
    <source>
        <dbReference type="Pfam" id="PF08401"/>
    </source>
</evidence>
<name>J1ASC4_9EURY</name>
<feature type="domain" description="Polyvalent protein metallopeptidase" evidence="2">
    <location>
        <begin position="153"/>
        <end position="262"/>
    </location>
</feature>
<dbReference type="RefSeq" id="WP_004040009.1">
    <property type="nucleotide sequence ID" value="NZ_CM001555.1"/>
</dbReference>
<dbReference type="Pfam" id="PF08401">
    <property type="entry name" value="ArdcN"/>
    <property type="match status" value="1"/>
</dbReference>
<evidence type="ECO:0000259" key="2">
    <source>
        <dbReference type="Pfam" id="PF18818"/>
    </source>
</evidence>